<gene>
    <name evidence="2" type="ORF">E2C01_007040</name>
</gene>
<evidence type="ECO:0000313" key="2">
    <source>
        <dbReference type="EMBL" id="MPC14278.1"/>
    </source>
</evidence>
<protein>
    <submittedName>
        <fullName evidence="2">Uncharacterized protein</fullName>
    </submittedName>
</protein>
<name>A0A5B7CYD4_PORTR</name>
<sequence length="179" mass="19563">MWTVEGRTECLLRVKRPPRPPKLMQPTAPSPYAMDAKPLLPALLHLAVPATRPLSPPFMASDGRGSSRDAAAGAMGKAGKNTRPSSDPSFCDRVWSRSPARSFVIQKALDVGVIVCHHSPKAPIYTLIVSHHSPTAPIYTLIVSHHSPKAPIYTLIVSHHSPKAPIYMFIVSHLYQIKP</sequence>
<dbReference type="EMBL" id="VSRR010000340">
    <property type="protein sequence ID" value="MPC14278.1"/>
    <property type="molecule type" value="Genomic_DNA"/>
</dbReference>
<reference evidence="2 3" key="1">
    <citation type="submission" date="2019-05" db="EMBL/GenBank/DDBJ databases">
        <title>Another draft genome of Portunus trituberculatus and its Hox gene families provides insights of decapod evolution.</title>
        <authorList>
            <person name="Jeong J.-H."/>
            <person name="Song I."/>
            <person name="Kim S."/>
            <person name="Choi T."/>
            <person name="Kim D."/>
            <person name="Ryu S."/>
            <person name="Kim W."/>
        </authorList>
    </citation>
    <scope>NUCLEOTIDE SEQUENCE [LARGE SCALE GENOMIC DNA]</scope>
    <source>
        <tissue evidence="2">Muscle</tissue>
    </source>
</reference>
<dbReference type="Proteomes" id="UP000324222">
    <property type="component" value="Unassembled WGS sequence"/>
</dbReference>
<evidence type="ECO:0000256" key="1">
    <source>
        <dbReference type="SAM" id="MobiDB-lite"/>
    </source>
</evidence>
<comment type="caution">
    <text evidence="2">The sequence shown here is derived from an EMBL/GenBank/DDBJ whole genome shotgun (WGS) entry which is preliminary data.</text>
</comment>
<feature type="region of interest" description="Disordered" evidence="1">
    <location>
        <begin position="58"/>
        <end position="90"/>
    </location>
</feature>
<dbReference type="AlphaFoldDB" id="A0A5B7CYD4"/>
<feature type="compositionally biased region" description="Low complexity" evidence="1">
    <location>
        <begin position="60"/>
        <end position="79"/>
    </location>
</feature>
<keyword evidence="3" id="KW-1185">Reference proteome</keyword>
<accession>A0A5B7CYD4</accession>
<organism evidence="2 3">
    <name type="scientific">Portunus trituberculatus</name>
    <name type="common">Swimming crab</name>
    <name type="synonym">Neptunus trituberculatus</name>
    <dbReference type="NCBI Taxonomy" id="210409"/>
    <lineage>
        <taxon>Eukaryota</taxon>
        <taxon>Metazoa</taxon>
        <taxon>Ecdysozoa</taxon>
        <taxon>Arthropoda</taxon>
        <taxon>Crustacea</taxon>
        <taxon>Multicrustacea</taxon>
        <taxon>Malacostraca</taxon>
        <taxon>Eumalacostraca</taxon>
        <taxon>Eucarida</taxon>
        <taxon>Decapoda</taxon>
        <taxon>Pleocyemata</taxon>
        <taxon>Brachyura</taxon>
        <taxon>Eubrachyura</taxon>
        <taxon>Portunoidea</taxon>
        <taxon>Portunidae</taxon>
        <taxon>Portuninae</taxon>
        <taxon>Portunus</taxon>
    </lineage>
</organism>
<proteinExistence type="predicted"/>
<evidence type="ECO:0000313" key="3">
    <source>
        <dbReference type="Proteomes" id="UP000324222"/>
    </source>
</evidence>